<keyword evidence="1 5" id="KW-0245">EGF-like domain</keyword>
<evidence type="ECO:0000256" key="6">
    <source>
        <dbReference type="SAM" id="SignalP"/>
    </source>
</evidence>
<dbReference type="EMBL" id="JARQWQ010000134">
    <property type="protein sequence ID" value="KAK2548976.1"/>
    <property type="molecule type" value="Genomic_DNA"/>
</dbReference>
<dbReference type="CDD" id="cd00054">
    <property type="entry name" value="EGF_CA"/>
    <property type="match status" value="1"/>
</dbReference>
<dbReference type="GO" id="GO:0005509">
    <property type="term" value="F:calcium ion binding"/>
    <property type="evidence" value="ECO:0007669"/>
    <property type="project" value="InterPro"/>
</dbReference>
<evidence type="ECO:0000313" key="8">
    <source>
        <dbReference type="EMBL" id="KAK2548976.1"/>
    </source>
</evidence>
<dbReference type="Pfam" id="PF23283">
    <property type="entry name" value="D8C_UMOD"/>
    <property type="match status" value="1"/>
</dbReference>
<keyword evidence="3" id="KW-0677">Repeat</keyword>
<gene>
    <name evidence="8" type="ORF">P5673_030725</name>
</gene>
<dbReference type="SUPFAM" id="SSF57196">
    <property type="entry name" value="EGF/Laminin"/>
    <property type="match status" value="1"/>
</dbReference>
<comment type="caution">
    <text evidence="5">Lacks conserved residue(s) required for the propagation of feature annotation.</text>
</comment>
<dbReference type="SMART" id="SM00181">
    <property type="entry name" value="EGF"/>
    <property type="match status" value="1"/>
</dbReference>
<evidence type="ECO:0000256" key="5">
    <source>
        <dbReference type="PROSITE-ProRule" id="PRU00076"/>
    </source>
</evidence>
<dbReference type="InterPro" id="IPR049883">
    <property type="entry name" value="NOTCH1_EGF-like"/>
</dbReference>
<dbReference type="PANTHER" id="PTHR36191:SF4">
    <property type="entry name" value="VWFD DOMAIN-CONTAINING PROTEIN"/>
    <property type="match status" value="1"/>
</dbReference>
<evidence type="ECO:0000256" key="3">
    <source>
        <dbReference type="ARBA" id="ARBA00022737"/>
    </source>
</evidence>
<accession>A0AAD9PU72</accession>
<dbReference type="InterPro" id="IPR018097">
    <property type="entry name" value="EGF_Ca-bd_CS"/>
</dbReference>
<dbReference type="PROSITE" id="PS50026">
    <property type="entry name" value="EGF_3"/>
    <property type="match status" value="1"/>
</dbReference>
<dbReference type="InterPro" id="IPR003609">
    <property type="entry name" value="Pan_app"/>
</dbReference>
<feature type="chain" id="PRO_5042181454" evidence="6">
    <location>
        <begin position="26"/>
        <end position="330"/>
    </location>
</feature>
<keyword evidence="2 6" id="KW-0732">Signal</keyword>
<keyword evidence="9" id="KW-1185">Reference proteome</keyword>
<dbReference type="SMART" id="SM00179">
    <property type="entry name" value="EGF_CA"/>
    <property type="match status" value="1"/>
</dbReference>
<dbReference type="InterPro" id="IPR000152">
    <property type="entry name" value="EGF-type_Asp/Asn_hydroxyl_site"/>
</dbReference>
<evidence type="ECO:0000256" key="1">
    <source>
        <dbReference type="ARBA" id="ARBA00022536"/>
    </source>
</evidence>
<name>A0AAD9PU72_ACRCE</name>
<dbReference type="InterPro" id="IPR000742">
    <property type="entry name" value="EGF"/>
</dbReference>
<dbReference type="InterPro" id="IPR001881">
    <property type="entry name" value="EGF-like_Ca-bd_dom"/>
</dbReference>
<organism evidence="8 9">
    <name type="scientific">Acropora cervicornis</name>
    <name type="common">Staghorn coral</name>
    <dbReference type="NCBI Taxonomy" id="6130"/>
    <lineage>
        <taxon>Eukaryota</taxon>
        <taxon>Metazoa</taxon>
        <taxon>Cnidaria</taxon>
        <taxon>Anthozoa</taxon>
        <taxon>Hexacorallia</taxon>
        <taxon>Scleractinia</taxon>
        <taxon>Astrocoeniina</taxon>
        <taxon>Acroporidae</taxon>
        <taxon>Acropora</taxon>
    </lineage>
</organism>
<protein>
    <submittedName>
        <fullName evidence="8">Uromodulin</fullName>
    </submittedName>
</protein>
<dbReference type="InterPro" id="IPR057774">
    <property type="entry name" value="D8C_UMOD/GP2/OIT3-like"/>
</dbReference>
<dbReference type="AlphaFoldDB" id="A0AAD9PU72"/>
<dbReference type="PROSITE" id="PS00010">
    <property type="entry name" value="ASX_HYDROXYL"/>
    <property type="match status" value="1"/>
</dbReference>
<evidence type="ECO:0000259" key="7">
    <source>
        <dbReference type="PROSITE" id="PS50026"/>
    </source>
</evidence>
<evidence type="ECO:0000313" key="9">
    <source>
        <dbReference type="Proteomes" id="UP001249851"/>
    </source>
</evidence>
<dbReference type="PANTHER" id="PTHR36191">
    <property type="entry name" value="ENDO/EXONUCLEASE/PHOSPHATASE DOMAIN-CONTAINING PROTEIN-RELATED"/>
    <property type="match status" value="1"/>
</dbReference>
<evidence type="ECO:0000256" key="2">
    <source>
        <dbReference type="ARBA" id="ARBA00022729"/>
    </source>
</evidence>
<reference evidence="8" key="1">
    <citation type="journal article" date="2023" name="G3 (Bethesda)">
        <title>Whole genome assembly and annotation of the endangered Caribbean coral Acropora cervicornis.</title>
        <authorList>
            <person name="Selwyn J.D."/>
            <person name="Vollmer S.V."/>
        </authorList>
    </citation>
    <scope>NUCLEOTIDE SEQUENCE</scope>
    <source>
        <strain evidence="8">K2</strain>
    </source>
</reference>
<dbReference type="PROSITE" id="PS51257">
    <property type="entry name" value="PROKAR_LIPOPROTEIN"/>
    <property type="match status" value="1"/>
</dbReference>
<keyword evidence="4" id="KW-1015">Disulfide bond</keyword>
<comment type="caution">
    <text evidence="8">The sequence shown here is derived from an EMBL/GenBank/DDBJ whole genome shotgun (WGS) entry which is preliminary data.</text>
</comment>
<dbReference type="FunFam" id="2.10.25.10:FF:000038">
    <property type="entry name" value="Fibrillin 2"/>
    <property type="match status" value="1"/>
</dbReference>
<reference evidence="8" key="2">
    <citation type="journal article" date="2023" name="Science">
        <title>Genomic signatures of disease resistance in endangered staghorn corals.</title>
        <authorList>
            <person name="Vollmer S.V."/>
            <person name="Selwyn J.D."/>
            <person name="Despard B.A."/>
            <person name="Roesel C.L."/>
        </authorList>
    </citation>
    <scope>NUCLEOTIDE SEQUENCE</scope>
    <source>
        <strain evidence="8">K2</strain>
    </source>
</reference>
<proteinExistence type="predicted"/>
<dbReference type="Pfam" id="PF07645">
    <property type="entry name" value="EGF_CA"/>
    <property type="match status" value="1"/>
</dbReference>
<evidence type="ECO:0000256" key="4">
    <source>
        <dbReference type="ARBA" id="ARBA00023157"/>
    </source>
</evidence>
<dbReference type="PROSITE" id="PS01187">
    <property type="entry name" value="EGF_CA"/>
    <property type="match status" value="1"/>
</dbReference>
<dbReference type="Proteomes" id="UP001249851">
    <property type="component" value="Unassembled WGS sequence"/>
</dbReference>
<sequence>MAKNSHFCHAAVIFVTCCISLQACADDLQCISGTYAKYGTMLRSHVFQEHNADNVLTCGLLCNSNIRCQSINYVISRHLCELNSRTKEARPEDYVQDADRVYVTRPSERVPLGSIQAVPAASCQEIKASEGTSAVSGNYWLDSIKSGQVTLVSCDIRTGDIDECASEIHNCINGTANCRNTIGSYTCACKSGYRGDGRSYCIPDECKSYTTLSSANRKETYISLSNYICDNTLKPGWFRFQGDAGTKMPTWCVSTLRCGAAIPGWLNGTHPGENEGIVARQVHFHWGSNCHYWSVDIQVKNCSGYYVYYLRETGCNARYCGTDREGSGHT</sequence>
<dbReference type="PROSITE" id="PS01186">
    <property type="entry name" value="EGF_2"/>
    <property type="match status" value="1"/>
</dbReference>
<feature type="domain" description="EGF-like" evidence="7">
    <location>
        <begin position="160"/>
        <end position="202"/>
    </location>
</feature>
<dbReference type="Pfam" id="PF00024">
    <property type="entry name" value="PAN_1"/>
    <property type="match status" value="1"/>
</dbReference>
<feature type="signal peptide" evidence="6">
    <location>
        <begin position="1"/>
        <end position="25"/>
    </location>
</feature>
<dbReference type="Gene3D" id="2.10.25.10">
    <property type="entry name" value="Laminin"/>
    <property type="match status" value="1"/>
</dbReference>